<evidence type="ECO:0000313" key="3">
    <source>
        <dbReference type="Proteomes" id="UP001239909"/>
    </source>
</evidence>
<keyword evidence="3" id="KW-1185">Reference proteome</keyword>
<accession>A0ABQ6LKI0</accession>
<keyword evidence="1" id="KW-1133">Transmembrane helix</keyword>
<evidence type="ECO:0000256" key="1">
    <source>
        <dbReference type="SAM" id="Phobius"/>
    </source>
</evidence>
<feature type="transmembrane region" description="Helical" evidence="1">
    <location>
        <begin position="208"/>
        <end position="229"/>
    </location>
</feature>
<organism evidence="2 3">
    <name type="scientific">Paralimibaculum aggregatum</name>
    <dbReference type="NCBI Taxonomy" id="3036245"/>
    <lineage>
        <taxon>Bacteria</taxon>
        <taxon>Pseudomonadati</taxon>
        <taxon>Pseudomonadota</taxon>
        <taxon>Alphaproteobacteria</taxon>
        <taxon>Rhodobacterales</taxon>
        <taxon>Paracoccaceae</taxon>
        <taxon>Paralimibaculum</taxon>
    </lineage>
</organism>
<feature type="transmembrane region" description="Helical" evidence="1">
    <location>
        <begin position="172"/>
        <end position="201"/>
    </location>
</feature>
<feature type="transmembrane region" description="Helical" evidence="1">
    <location>
        <begin position="77"/>
        <end position="99"/>
    </location>
</feature>
<evidence type="ECO:0000313" key="2">
    <source>
        <dbReference type="EMBL" id="GMG81293.1"/>
    </source>
</evidence>
<reference evidence="2 3" key="1">
    <citation type="submission" date="2023-04" db="EMBL/GenBank/DDBJ databases">
        <title>Marinoamorphus aggregata gen. nov., sp. Nov., isolate from tissue of brittle star Ophioplocus japonicus.</title>
        <authorList>
            <person name="Kawano K."/>
            <person name="Sawayama S."/>
            <person name="Nakagawa S."/>
        </authorList>
    </citation>
    <scope>NUCLEOTIDE SEQUENCE [LARGE SCALE GENOMIC DNA]</scope>
    <source>
        <strain evidence="2 3">NKW23</strain>
    </source>
</reference>
<keyword evidence="1" id="KW-0472">Membrane</keyword>
<proteinExistence type="predicted"/>
<feature type="transmembrane region" description="Helical" evidence="1">
    <location>
        <begin position="44"/>
        <end position="65"/>
    </location>
</feature>
<dbReference type="Pfam" id="PF09955">
    <property type="entry name" value="DUF2189"/>
    <property type="match status" value="1"/>
</dbReference>
<feature type="transmembrane region" description="Helical" evidence="1">
    <location>
        <begin position="235"/>
        <end position="255"/>
    </location>
</feature>
<dbReference type="RefSeq" id="WP_285669959.1">
    <property type="nucleotide sequence ID" value="NZ_BSYI01000003.1"/>
</dbReference>
<dbReference type="Proteomes" id="UP001239909">
    <property type="component" value="Unassembled WGS sequence"/>
</dbReference>
<keyword evidence="1" id="KW-0812">Transmembrane</keyword>
<gene>
    <name evidence="2" type="ORF">LNKW23_05060</name>
</gene>
<dbReference type="EMBL" id="BSYI01000003">
    <property type="protein sequence ID" value="GMG81293.1"/>
    <property type="molecule type" value="Genomic_DNA"/>
</dbReference>
<feature type="transmembrane region" description="Helical" evidence="1">
    <location>
        <begin position="126"/>
        <end position="152"/>
    </location>
</feature>
<name>A0ABQ6LKI0_9RHOB</name>
<dbReference type="InterPro" id="IPR018692">
    <property type="entry name" value="DUF2189"/>
</dbReference>
<sequence>MATTPADGPAENTGPWRESRGMPAVRAATWADLRAALAAGWADFLAAPLMGMTVGLLYAAGGWLLLWVLELKEYRGLSFPVVTGFALIGPFVAVILYEISRRREQGERLGWGELPAMIGRTARKQILYQGFVLMFWLAVWSRVGVMLFAIHFSASVDRFWDVADQIFTTSHGLTFLVVGHLFGAFFAGVAYCLSVIAFPFLLDRDSDFFTAMVLSFRAVIASPAVMLGWAAFLGAALAAACAPAFLGLVVVLPLLGHASWHLYRRLVAP</sequence>
<protein>
    <submittedName>
        <fullName evidence="2">DUF2189 domain-containing protein</fullName>
    </submittedName>
</protein>
<comment type="caution">
    <text evidence="2">The sequence shown here is derived from an EMBL/GenBank/DDBJ whole genome shotgun (WGS) entry which is preliminary data.</text>
</comment>